<dbReference type="InterPro" id="IPR035919">
    <property type="entry name" value="EAL_sf"/>
</dbReference>
<dbReference type="SMART" id="SM00052">
    <property type="entry name" value="EAL"/>
    <property type="match status" value="1"/>
</dbReference>
<dbReference type="Proteomes" id="UP001056635">
    <property type="component" value="Chromosome"/>
</dbReference>
<organism evidence="3 4">
    <name type="scientific">Mixta hanseatica</name>
    <dbReference type="NCBI Taxonomy" id="2872648"/>
    <lineage>
        <taxon>Bacteria</taxon>
        <taxon>Pseudomonadati</taxon>
        <taxon>Pseudomonadota</taxon>
        <taxon>Gammaproteobacteria</taxon>
        <taxon>Enterobacterales</taxon>
        <taxon>Erwiniaceae</taxon>
        <taxon>Mixta</taxon>
    </lineage>
</organism>
<proteinExistence type="predicted"/>
<feature type="domain" description="BLUF" evidence="2">
    <location>
        <begin position="2"/>
        <end position="93"/>
    </location>
</feature>
<feature type="domain" description="EAL" evidence="1">
    <location>
        <begin position="155"/>
        <end position="403"/>
    </location>
</feature>
<dbReference type="SUPFAM" id="SSF54975">
    <property type="entry name" value="Acylphosphatase/BLUF domain-like"/>
    <property type="match status" value="1"/>
</dbReference>
<evidence type="ECO:0000259" key="1">
    <source>
        <dbReference type="PROSITE" id="PS50883"/>
    </source>
</evidence>
<dbReference type="InterPro" id="IPR050706">
    <property type="entry name" value="Cyclic-di-GMP_PDE-like"/>
</dbReference>
<dbReference type="PROSITE" id="PS50925">
    <property type="entry name" value="BLUF"/>
    <property type="match status" value="1"/>
</dbReference>
<gene>
    <name evidence="3" type="ORF">K6958_11785</name>
</gene>
<evidence type="ECO:0000259" key="2">
    <source>
        <dbReference type="PROSITE" id="PS50925"/>
    </source>
</evidence>
<dbReference type="CDD" id="cd01948">
    <property type="entry name" value="EAL"/>
    <property type="match status" value="1"/>
</dbReference>
<dbReference type="SMART" id="SM01034">
    <property type="entry name" value="BLUF"/>
    <property type="match status" value="1"/>
</dbReference>
<dbReference type="InterPro" id="IPR001633">
    <property type="entry name" value="EAL_dom"/>
</dbReference>
<accession>A0ABY4R729</accession>
<dbReference type="InterPro" id="IPR036046">
    <property type="entry name" value="Acylphosphatase-like_dom_sf"/>
</dbReference>
<sequence length="428" mass="47820">MLSTLIYRSHFADDVPVKALEEMVVKANNNNELYGVTGILLFNGTHFFQLLEGPEEAVLSIYDGICNDPRHHNLVELLRDYAPARRFGNTGMELFDLREYGQESVLQAVLDRGTSKYQLTYNDRALQFLRTFVEAREKENYFEIPPANYWDFVTDDASCAESETTVTDTDAFSFAMQPIIDPFSCQTDSLEAVMQCSYEGSPLEHLSQLAREKIYQADLHSKKAAFALAKKLGIEGQRLSVNLLPMSLVMVPNAVNFLLGEIEAYGLVPEQIVVEITENEVISRIEEVETAIKQLKAAGISLAIDNFGAGYAGLSLLVRFQPDRVKIDHSIIRDVHKSGPKQAIVQAIIKCCSSLEIGVIATGVEKAEEWMWLEAAGIFNFQGDLFAKPKLNGIPAVAWPEKSWLKTIGFTPCSLSSAEHFLFLLRAY</sequence>
<evidence type="ECO:0000313" key="3">
    <source>
        <dbReference type="EMBL" id="UQY42631.1"/>
    </source>
</evidence>
<dbReference type="Gene3D" id="3.30.70.100">
    <property type="match status" value="1"/>
</dbReference>
<keyword evidence="4" id="KW-1185">Reference proteome</keyword>
<dbReference type="Gene3D" id="3.20.20.450">
    <property type="entry name" value="EAL domain"/>
    <property type="match status" value="1"/>
</dbReference>
<dbReference type="PROSITE" id="PS50883">
    <property type="entry name" value="EAL"/>
    <property type="match status" value="1"/>
</dbReference>
<dbReference type="SUPFAM" id="SSF141868">
    <property type="entry name" value="EAL domain-like"/>
    <property type="match status" value="1"/>
</dbReference>
<protein>
    <submittedName>
        <fullName evidence="3">Diguanylate phosphodiesterase</fullName>
    </submittedName>
</protein>
<dbReference type="Pfam" id="PF04940">
    <property type="entry name" value="BLUF"/>
    <property type="match status" value="1"/>
</dbReference>
<dbReference type="PANTHER" id="PTHR33121:SF15">
    <property type="entry name" value="BLUE LIGHT- AND TEMPERATURE-REGULATED ANTIREPRESSOR BLUF"/>
    <property type="match status" value="1"/>
</dbReference>
<dbReference type="PANTHER" id="PTHR33121">
    <property type="entry name" value="CYCLIC DI-GMP PHOSPHODIESTERASE PDEF"/>
    <property type="match status" value="1"/>
</dbReference>
<dbReference type="EMBL" id="CP082904">
    <property type="protein sequence ID" value="UQY42631.1"/>
    <property type="molecule type" value="Genomic_DNA"/>
</dbReference>
<evidence type="ECO:0000313" key="4">
    <source>
        <dbReference type="Proteomes" id="UP001056635"/>
    </source>
</evidence>
<dbReference type="InterPro" id="IPR007024">
    <property type="entry name" value="BLUF_domain"/>
</dbReference>
<reference evidence="3" key="1">
    <citation type="submission" date="2021-09" db="EMBL/GenBank/DDBJ databases">
        <title>First case of bloodstream infection caused by Mixta hanseatica sp. nov., a member of the Erwiniaceae family.</title>
        <authorList>
            <person name="Both A."/>
            <person name="Huang J."/>
            <person name="Wenzel P."/>
            <person name="Aepfelbacher M."/>
            <person name="Rohde H."/>
            <person name="Christner M."/>
            <person name="Hentschke M."/>
        </authorList>
    </citation>
    <scope>NUCLEOTIDE SEQUENCE</scope>
    <source>
        <strain evidence="3">X22927</strain>
    </source>
</reference>
<dbReference type="Pfam" id="PF00563">
    <property type="entry name" value="EAL"/>
    <property type="match status" value="1"/>
</dbReference>
<name>A0ABY4R729_9GAMM</name>